<name>A0A7D5T5I7_9EURY</name>
<dbReference type="PANTHER" id="PTHR43312">
    <property type="entry name" value="D-THREO-ALDOSE 1-DEHYDROGENASE"/>
    <property type="match status" value="1"/>
</dbReference>
<gene>
    <name evidence="3" type="ORF">HZS54_18235</name>
</gene>
<dbReference type="CDD" id="cd19100">
    <property type="entry name" value="AKR_unchar"/>
    <property type="match status" value="1"/>
</dbReference>
<protein>
    <submittedName>
        <fullName evidence="3">Aldo/keto reductase</fullName>
    </submittedName>
</protein>
<dbReference type="RefSeq" id="WP_179918500.1">
    <property type="nucleotide sequence ID" value="NZ_CP058909.1"/>
</dbReference>
<dbReference type="InterPro" id="IPR023210">
    <property type="entry name" value="NADP_OxRdtase_dom"/>
</dbReference>
<evidence type="ECO:0000259" key="2">
    <source>
        <dbReference type="Pfam" id="PF00248"/>
    </source>
</evidence>
<reference evidence="3 4" key="1">
    <citation type="submission" date="2020-07" db="EMBL/GenBank/DDBJ databases">
        <title>Halosimplex litoreum sp. nov. and Halosimplex rubrum sp. nov., isolated from different salt environments.</title>
        <authorList>
            <person name="Cui H."/>
        </authorList>
    </citation>
    <scope>NUCLEOTIDE SEQUENCE [LARGE SCALE GENOMIC DNA]</scope>
    <source>
        <strain evidence="3 4">R2</strain>
    </source>
</reference>
<sequence>METRPLGDTGQDSTVLTFGAIALDFLDQDEADEMTERVLDRGVNHVDVAPQYGTAEVKLAPTLADRREEVFLGCKTLERSYEGAWEKLEASLDRLGVDHIDLYQFHAVTESAEVDAITADDGALKAYREAQEEGIIDHIGLTSHGSPDVIREAVERIPDLETAMFPVNATVAAHDDDDHAFPALARELSEQGIGVLAIKTFAKQPWPDDLPEDERPYNTWYEPYDDPAELRRSLRFTLAQDGVTTLTNAGDPRLVDDILDAAADFEPMGDDERAAMVEERRSDESPVPTVDI</sequence>
<dbReference type="PANTHER" id="PTHR43312:SF1">
    <property type="entry name" value="NADP-DEPENDENT OXIDOREDUCTASE DOMAIN-CONTAINING PROTEIN"/>
    <property type="match status" value="1"/>
</dbReference>
<feature type="compositionally biased region" description="Basic and acidic residues" evidence="1">
    <location>
        <begin position="270"/>
        <end position="284"/>
    </location>
</feature>
<proteinExistence type="predicted"/>
<dbReference type="AlphaFoldDB" id="A0A7D5T5I7"/>
<dbReference type="OrthoDB" id="7236at2157"/>
<dbReference type="InterPro" id="IPR053135">
    <property type="entry name" value="AKR2_Oxidoreductase"/>
</dbReference>
<feature type="domain" description="NADP-dependent oxidoreductase" evidence="2">
    <location>
        <begin position="16"/>
        <end position="203"/>
    </location>
</feature>
<feature type="region of interest" description="Disordered" evidence="1">
    <location>
        <begin position="270"/>
        <end position="292"/>
    </location>
</feature>
<dbReference type="Gene3D" id="3.20.20.100">
    <property type="entry name" value="NADP-dependent oxidoreductase domain"/>
    <property type="match status" value="1"/>
</dbReference>
<dbReference type="Pfam" id="PF00248">
    <property type="entry name" value="Aldo_ket_red"/>
    <property type="match status" value="1"/>
</dbReference>
<accession>A0A7D5T5I7</accession>
<dbReference type="InterPro" id="IPR036812">
    <property type="entry name" value="NAD(P)_OxRdtase_dom_sf"/>
</dbReference>
<dbReference type="KEGG" id="hpel:HZS54_18235"/>
<evidence type="ECO:0000313" key="4">
    <source>
        <dbReference type="Proteomes" id="UP000509346"/>
    </source>
</evidence>
<evidence type="ECO:0000256" key="1">
    <source>
        <dbReference type="SAM" id="MobiDB-lite"/>
    </source>
</evidence>
<dbReference type="EMBL" id="CP058909">
    <property type="protein sequence ID" value="QLH83451.1"/>
    <property type="molecule type" value="Genomic_DNA"/>
</dbReference>
<keyword evidence="4" id="KW-1185">Reference proteome</keyword>
<dbReference type="GeneID" id="56084570"/>
<dbReference type="Proteomes" id="UP000509346">
    <property type="component" value="Chromosome"/>
</dbReference>
<evidence type="ECO:0000313" key="3">
    <source>
        <dbReference type="EMBL" id="QLH83451.1"/>
    </source>
</evidence>
<dbReference type="SUPFAM" id="SSF51430">
    <property type="entry name" value="NAD(P)-linked oxidoreductase"/>
    <property type="match status" value="1"/>
</dbReference>
<organism evidence="3 4">
    <name type="scientific">Halosimplex pelagicum</name>
    <dbReference type="NCBI Taxonomy" id="869886"/>
    <lineage>
        <taxon>Archaea</taxon>
        <taxon>Methanobacteriati</taxon>
        <taxon>Methanobacteriota</taxon>
        <taxon>Stenosarchaea group</taxon>
        <taxon>Halobacteria</taxon>
        <taxon>Halobacteriales</taxon>
        <taxon>Haloarculaceae</taxon>
        <taxon>Halosimplex</taxon>
    </lineage>
</organism>